<gene>
    <name evidence="18" type="ORF">E1J38_001915</name>
</gene>
<keyword evidence="9" id="KW-0805">Transcription regulation</keyword>
<dbReference type="InterPro" id="IPR003661">
    <property type="entry name" value="HisK_dim/P_dom"/>
</dbReference>
<dbReference type="InterPro" id="IPR011123">
    <property type="entry name" value="Y_Y_Y"/>
</dbReference>
<dbReference type="Pfam" id="PF00512">
    <property type="entry name" value="HisKA"/>
    <property type="match status" value="1"/>
</dbReference>
<dbReference type="RefSeq" id="WP_133354434.1">
    <property type="nucleotide sequence ID" value="NZ_SMZJ02000001.1"/>
</dbReference>
<dbReference type="PRINTS" id="PR00344">
    <property type="entry name" value="BCTRLSENSOR"/>
</dbReference>
<keyword evidence="3 12" id="KW-0597">Phosphoprotein</keyword>
<dbReference type="Pfam" id="PF07495">
    <property type="entry name" value="Y_Y_Y"/>
    <property type="match status" value="1"/>
</dbReference>
<evidence type="ECO:0000256" key="5">
    <source>
        <dbReference type="ARBA" id="ARBA00022741"/>
    </source>
</evidence>
<evidence type="ECO:0000313" key="19">
    <source>
        <dbReference type="Proteomes" id="UP000295814"/>
    </source>
</evidence>
<feature type="transmembrane region" description="Helical" evidence="13">
    <location>
        <begin position="776"/>
        <end position="796"/>
    </location>
</feature>
<evidence type="ECO:0000256" key="6">
    <source>
        <dbReference type="ARBA" id="ARBA00022777"/>
    </source>
</evidence>
<dbReference type="SUPFAM" id="SSF55874">
    <property type="entry name" value="ATPase domain of HSP90 chaperone/DNA topoisomerase II/histidine kinase"/>
    <property type="match status" value="1"/>
</dbReference>
<dbReference type="Proteomes" id="UP000295814">
    <property type="component" value="Unassembled WGS sequence"/>
</dbReference>
<accession>A0A562YHU6</accession>
<dbReference type="SUPFAM" id="SSF50998">
    <property type="entry name" value="Quinoprotein alcohol dehydrogenase-like"/>
    <property type="match status" value="1"/>
</dbReference>
<dbReference type="SUPFAM" id="SSF52172">
    <property type="entry name" value="CheY-like"/>
    <property type="match status" value="1"/>
</dbReference>
<evidence type="ECO:0000256" key="7">
    <source>
        <dbReference type="ARBA" id="ARBA00022840"/>
    </source>
</evidence>
<sequence>MTLKIFKLLLLAVFFSCYSSQGQELVFEHYNEINGLSQNSVRSIVQDDEGFLWIGTFWGVNRFDGYNFRAFQSNINREDYLHSNDILQIVKDNHNNLWIATDFGLTKYHIPTHTFKTYHANENDKYSLPDNKVRSVFIDNTDRLWVGTMTSGICYFDEEEEKFHKVDIQSVENIRGIYQTHDNKLWFTTFNNGVYSLEFDNSGRILRSNNFDLSPSKGSFNMQSDAYFLFEDSQFNLYAGTKDGLYEYKKLENVFSLINFEGQGDYFRCYTVSDDGEFWFGTSNGIITCRSIDALKNGKYKRHIPDLTNTNSLVNNYILSLFFDASGILWVGTENGLDKLDPFENQFKTIKANFTSSGKIPIVSCLSKTYKNELFLGTHSDGLYVKEANRFRRVLKAYNRISSIYTTDNRLFYIGLWNGKVLKYDMVTGTNRSLDVGFSNSPVMSFYIINNRTLLIGSVGEGLVEFDLINEKSIRINEELDALLDVNKIVPYQEDKVWLATEEGIFKYNFITKETRHYQSIQDRVSLSNNKVKDIVVDGNGKVWVGTRNGLNFYDPIKDDFLPQEKPLELKNSWITDIAIDVNGCLWLNMNSNKIGKYLPDKSEFRSFHINNGVRSNIINKRGFLQYDNNTIFIGGDKDIIHFSPLSIEENKYSPKPIITTFKINNEEVLPQVEVDGQIVIEKDLNYTENVALGYRNRNFSIEFSMPSFANERLNCYQYKLEGFDEKWNTTTSNSRTIQYTNLYPGDYNLKIKASNNNGYWSRETELKITVLSPFWLTYPFFIAVLLVVIAVVYFLRKQIKYRLQLKQELLLEKVKRERDEKLNNEKLRFFTNISHELRTPLTLILGPAKQLLNQDNKINQEKNKLELIYHNANRLLRLVNQILDFRRAETGELQLKVSRVDVLRSTKLIFNSFIELANTKNINFNFNTEDENIVCWVDFDKLNKVLFNLLSNAMKFTNNYGNVDLFVGVKEDEVKKLIIEVSDDGIGIPQESRTKIFNRFYQAKNSKENTTGTGIGLSLVKALVEIHKGTITVDSETDSGSVFTVELPASKEAYTLDEILEHDAENLHKAQDELLNMESVLNLNTKGVKKSLNTDLKHEILVIEDNPELRNYIVQNLSEFYKVYEAENGHEGFEICKKVKPVLCVVDAMMPVMDGFDFVEAIKNDDNMSHTAIIMLTALAENENRIKAYKIGVDGYLVKPFDPSLLKTRIENVIKIHFDLKQRFSGEAESDVMTLAHSQIDIDLISKIKEIIENNISSPNLSPAFISEQMAMSSSKLYRRIKQLTDLSPNEFIRTIRLKKSAQLLKSKNYNVSEVSDLVGFNDPLYFSRVFKKQFGYSPSKLIK</sequence>
<dbReference type="Pfam" id="PF07494">
    <property type="entry name" value="Reg_prop"/>
    <property type="match status" value="4"/>
</dbReference>
<dbReference type="SMART" id="SM00448">
    <property type="entry name" value="REC"/>
    <property type="match status" value="1"/>
</dbReference>
<dbReference type="PANTHER" id="PTHR43547:SF2">
    <property type="entry name" value="HYBRID SIGNAL TRANSDUCTION HISTIDINE KINASE C"/>
    <property type="match status" value="1"/>
</dbReference>
<keyword evidence="13" id="KW-0472">Membrane</keyword>
<feature type="domain" description="Histidine kinase" evidence="16">
    <location>
        <begin position="833"/>
        <end position="1052"/>
    </location>
</feature>
<dbReference type="GO" id="GO:0003700">
    <property type="term" value="F:DNA-binding transcription factor activity"/>
    <property type="evidence" value="ECO:0007669"/>
    <property type="project" value="InterPro"/>
</dbReference>
<keyword evidence="13" id="KW-1133">Transmembrane helix</keyword>
<keyword evidence="4" id="KW-0808">Transferase</keyword>
<dbReference type="PROSITE" id="PS01124">
    <property type="entry name" value="HTH_ARAC_FAMILY_2"/>
    <property type="match status" value="1"/>
</dbReference>
<dbReference type="Gene3D" id="3.40.50.2300">
    <property type="match status" value="1"/>
</dbReference>
<keyword evidence="11" id="KW-0804">Transcription</keyword>
<dbReference type="InterPro" id="IPR011110">
    <property type="entry name" value="Reg_prop"/>
</dbReference>
<dbReference type="SMART" id="SM00388">
    <property type="entry name" value="HisKA"/>
    <property type="match status" value="1"/>
</dbReference>
<dbReference type="FunFam" id="1.10.287.130:FF:000034">
    <property type="entry name" value="Two-component system sensor histidine kinase/response regulator"/>
    <property type="match status" value="1"/>
</dbReference>
<evidence type="ECO:0000256" key="9">
    <source>
        <dbReference type="ARBA" id="ARBA00023015"/>
    </source>
</evidence>
<dbReference type="SMART" id="SM00342">
    <property type="entry name" value="HTH_ARAC"/>
    <property type="match status" value="1"/>
</dbReference>
<dbReference type="GO" id="GO:0005524">
    <property type="term" value="F:ATP binding"/>
    <property type="evidence" value="ECO:0007669"/>
    <property type="project" value="UniProtKB-KW"/>
</dbReference>
<keyword evidence="14" id="KW-0732">Signal</keyword>
<comment type="caution">
    <text evidence="18">The sequence shown here is derived from an EMBL/GenBank/DDBJ whole genome shotgun (WGS) entry which is preliminary data.</text>
</comment>
<organism evidence="18 19">
    <name type="scientific">Seonamhaeicola sediminis</name>
    <dbReference type="NCBI Taxonomy" id="2528206"/>
    <lineage>
        <taxon>Bacteria</taxon>
        <taxon>Pseudomonadati</taxon>
        <taxon>Bacteroidota</taxon>
        <taxon>Flavobacteriia</taxon>
        <taxon>Flavobacteriales</taxon>
        <taxon>Flavobacteriaceae</taxon>
    </lineage>
</organism>
<reference evidence="18 19" key="2">
    <citation type="submission" date="2019-07" db="EMBL/GenBank/DDBJ databases">
        <title>Seonamhaeicola sp. W255 draft genome.</title>
        <authorList>
            <person name="Zhang X.-Y."/>
            <person name="Zhang R."/>
            <person name="Zhong Y.-L."/>
            <person name="Du Z.-J."/>
        </authorList>
    </citation>
    <scope>NUCLEOTIDE SEQUENCE [LARGE SCALE GENOMIC DNA]</scope>
    <source>
        <strain evidence="18 19">W255</strain>
    </source>
</reference>
<dbReference type="Gene3D" id="1.10.287.130">
    <property type="match status" value="1"/>
</dbReference>
<dbReference type="InterPro" id="IPR011047">
    <property type="entry name" value="Quinoprotein_ADH-like_sf"/>
</dbReference>
<dbReference type="EC" id="2.7.13.3" evidence="2"/>
<comment type="catalytic activity">
    <reaction evidence="1">
        <text>ATP + protein L-histidine = ADP + protein N-phospho-L-histidine.</text>
        <dbReference type="EC" id="2.7.13.3"/>
    </reaction>
</comment>
<dbReference type="CDD" id="cd17574">
    <property type="entry name" value="REC_OmpR"/>
    <property type="match status" value="1"/>
</dbReference>
<dbReference type="FunFam" id="3.30.565.10:FF:000037">
    <property type="entry name" value="Hybrid sensor histidine kinase/response regulator"/>
    <property type="match status" value="1"/>
</dbReference>
<dbReference type="Pfam" id="PF02518">
    <property type="entry name" value="HATPase_c"/>
    <property type="match status" value="1"/>
</dbReference>
<dbReference type="InterPro" id="IPR011006">
    <property type="entry name" value="CheY-like_superfamily"/>
</dbReference>
<dbReference type="OrthoDB" id="358279at2"/>
<evidence type="ECO:0000256" key="11">
    <source>
        <dbReference type="ARBA" id="ARBA00023163"/>
    </source>
</evidence>
<keyword evidence="10" id="KW-0238">DNA-binding</keyword>
<dbReference type="InterPro" id="IPR018060">
    <property type="entry name" value="HTH_AraC"/>
</dbReference>
<evidence type="ECO:0000256" key="8">
    <source>
        <dbReference type="ARBA" id="ARBA00023012"/>
    </source>
</evidence>
<evidence type="ECO:0000256" key="13">
    <source>
        <dbReference type="SAM" id="Phobius"/>
    </source>
</evidence>
<dbReference type="Gene3D" id="3.30.565.10">
    <property type="entry name" value="Histidine kinase-like ATPase, C-terminal domain"/>
    <property type="match status" value="1"/>
</dbReference>
<dbReference type="InterPro" id="IPR018062">
    <property type="entry name" value="HTH_AraC-typ_CS"/>
</dbReference>
<evidence type="ECO:0000259" key="16">
    <source>
        <dbReference type="PROSITE" id="PS50109"/>
    </source>
</evidence>
<proteinExistence type="predicted"/>
<evidence type="ECO:0000256" key="14">
    <source>
        <dbReference type="SAM" id="SignalP"/>
    </source>
</evidence>
<dbReference type="InterPro" id="IPR036097">
    <property type="entry name" value="HisK_dim/P_sf"/>
</dbReference>
<dbReference type="SUPFAM" id="SSF63829">
    <property type="entry name" value="Calcium-dependent phosphotriesterase"/>
    <property type="match status" value="1"/>
</dbReference>
<evidence type="ECO:0000313" key="18">
    <source>
        <dbReference type="EMBL" id="TWO34636.1"/>
    </source>
</evidence>
<feature type="modified residue" description="4-aspartylphosphate" evidence="12">
    <location>
        <position position="1148"/>
    </location>
</feature>
<dbReference type="CDD" id="cd00082">
    <property type="entry name" value="HisKA"/>
    <property type="match status" value="1"/>
</dbReference>
<dbReference type="SMART" id="SM00387">
    <property type="entry name" value="HATPase_c"/>
    <property type="match status" value="1"/>
</dbReference>
<evidence type="ECO:0000259" key="15">
    <source>
        <dbReference type="PROSITE" id="PS01124"/>
    </source>
</evidence>
<keyword evidence="5" id="KW-0547">Nucleotide-binding</keyword>
<dbReference type="PANTHER" id="PTHR43547">
    <property type="entry name" value="TWO-COMPONENT HISTIDINE KINASE"/>
    <property type="match status" value="1"/>
</dbReference>
<dbReference type="InterPro" id="IPR036890">
    <property type="entry name" value="HATPase_C_sf"/>
</dbReference>
<dbReference type="GO" id="GO:0043565">
    <property type="term" value="F:sequence-specific DNA binding"/>
    <property type="evidence" value="ECO:0007669"/>
    <property type="project" value="InterPro"/>
</dbReference>
<dbReference type="SUPFAM" id="SSF46689">
    <property type="entry name" value="Homeodomain-like"/>
    <property type="match status" value="1"/>
</dbReference>
<dbReference type="PROSITE" id="PS50110">
    <property type="entry name" value="RESPONSE_REGULATORY"/>
    <property type="match status" value="1"/>
</dbReference>
<reference evidence="18 19" key="1">
    <citation type="submission" date="2019-03" db="EMBL/GenBank/DDBJ databases">
        <authorList>
            <person name="Zhong Y.L."/>
        </authorList>
    </citation>
    <scope>NUCLEOTIDE SEQUENCE [LARGE SCALE GENOMIC DNA]</scope>
    <source>
        <strain evidence="18 19">W255</strain>
    </source>
</reference>
<keyword evidence="6" id="KW-0418">Kinase</keyword>
<evidence type="ECO:0000256" key="1">
    <source>
        <dbReference type="ARBA" id="ARBA00000085"/>
    </source>
</evidence>
<dbReference type="InterPro" id="IPR005467">
    <property type="entry name" value="His_kinase_dom"/>
</dbReference>
<evidence type="ECO:0000256" key="4">
    <source>
        <dbReference type="ARBA" id="ARBA00022679"/>
    </source>
</evidence>
<dbReference type="Gene3D" id="1.10.10.60">
    <property type="entry name" value="Homeodomain-like"/>
    <property type="match status" value="2"/>
</dbReference>
<evidence type="ECO:0000256" key="12">
    <source>
        <dbReference type="PROSITE-ProRule" id="PRU00169"/>
    </source>
</evidence>
<dbReference type="SUPFAM" id="SSF47384">
    <property type="entry name" value="Homodimeric domain of signal transducing histidine kinase"/>
    <property type="match status" value="1"/>
</dbReference>
<protein>
    <recommendedName>
        <fullName evidence="2">histidine kinase</fullName>
        <ecNumber evidence="2">2.7.13.3</ecNumber>
    </recommendedName>
</protein>
<dbReference type="Pfam" id="PF00072">
    <property type="entry name" value="Response_reg"/>
    <property type="match status" value="1"/>
</dbReference>
<dbReference type="Gene3D" id="2.60.40.10">
    <property type="entry name" value="Immunoglobulins"/>
    <property type="match status" value="1"/>
</dbReference>
<dbReference type="InterPro" id="IPR004358">
    <property type="entry name" value="Sig_transdc_His_kin-like_C"/>
</dbReference>
<keyword evidence="13" id="KW-0812">Transmembrane</keyword>
<dbReference type="PROSITE" id="PS50109">
    <property type="entry name" value="HIS_KIN"/>
    <property type="match status" value="1"/>
</dbReference>
<feature type="domain" description="Response regulatory" evidence="17">
    <location>
        <begin position="1100"/>
        <end position="1215"/>
    </location>
</feature>
<feature type="domain" description="HTH araC/xylS-type" evidence="15">
    <location>
        <begin position="1247"/>
        <end position="1345"/>
    </location>
</feature>
<dbReference type="Pfam" id="PF12833">
    <property type="entry name" value="HTH_18"/>
    <property type="match status" value="1"/>
</dbReference>
<dbReference type="InterPro" id="IPR009057">
    <property type="entry name" value="Homeodomain-like_sf"/>
</dbReference>
<dbReference type="InterPro" id="IPR003594">
    <property type="entry name" value="HATPase_dom"/>
</dbReference>
<dbReference type="EMBL" id="SMZJ02000001">
    <property type="protein sequence ID" value="TWO34636.1"/>
    <property type="molecule type" value="Genomic_DNA"/>
</dbReference>
<evidence type="ECO:0000256" key="3">
    <source>
        <dbReference type="ARBA" id="ARBA00022553"/>
    </source>
</evidence>
<keyword evidence="8" id="KW-0902">Two-component regulatory system</keyword>
<feature type="signal peptide" evidence="14">
    <location>
        <begin position="1"/>
        <end position="22"/>
    </location>
</feature>
<keyword evidence="19" id="KW-1185">Reference proteome</keyword>
<keyword evidence="7" id="KW-0067">ATP-binding</keyword>
<name>A0A562YHU6_9FLAO</name>
<evidence type="ECO:0000259" key="17">
    <source>
        <dbReference type="PROSITE" id="PS50110"/>
    </source>
</evidence>
<dbReference type="InterPro" id="IPR015943">
    <property type="entry name" value="WD40/YVTN_repeat-like_dom_sf"/>
</dbReference>
<feature type="chain" id="PRO_5022793843" description="histidine kinase" evidence="14">
    <location>
        <begin position="23"/>
        <end position="1345"/>
    </location>
</feature>
<evidence type="ECO:0000256" key="10">
    <source>
        <dbReference type="ARBA" id="ARBA00023125"/>
    </source>
</evidence>
<evidence type="ECO:0000256" key="2">
    <source>
        <dbReference type="ARBA" id="ARBA00012438"/>
    </source>
</evidence>
<dbReference type="Gene3D" id="2.130.10.10">
    <property type="entry name" value="YVTN repeat-like/Quinoprotein amine dehydrogenase"/>
    <property type="match status" value="3"/>
</dbReference>
<dbReference type="InterPro" id="IPR013783">
    <property type="entry name" value="Ig-like_fold"/>
</dbReference>
<dbReference type="PROSITE" id="PS00041">
    <property type="entry name" value="HTH_ARAC_FAMILY_1"/>
    <property type="match status" value="1"/>
</dbReference>
<dbReference type="GO" id="GO:0000155">
    <property type="term" value="F:phosphorelay sensor kinase activity"/>
    <property type="evidence" value="ECO:0007669"/>
    <property type="project" value="InterPro"/>
</dbReference>
<dbReference type="InterPro" id="IPR001789">
    <property type="entry name" value="Sig_transdc_resp-reg_receiver"/>
</dbReference>